<dbReference type="Ensembl" id="ENSMLUT00000005983.2">
    <property type="protein sequence ID" value="ENSMLUP00000018482.1"/>
    <property type="gene ID" value="ENSMLUG00000005980.2"/>
</dbReference>
<dbReference type="EMBL" id="AAPE02007482">
    <property type="status" value="NOT_ANNOTATED_CDS"/>
    <property type="molecule type" value="Genomic_DNA"/>
</dbReference>
<dbReference type="InterPro" id="IPR000276">
    <property type="entry name" value="GPCR_Rhodpsn"/>
</dbReference>
<dbReference type="PANTHER" id="PTHR24249:SF271">
    <property type="entry name" value="TRACE AMINE-ASSOCIATED RECEPTOR 6"/>
    <property type="match status" value="1"/>
</dbReference>
<feature type="transmembrane region" description="Helical" evidence="11">
    <location>
        <begin position="68"/>
        <end position="88"/>
    </location>
</feature>
<dbReference type="SMART" id="SM01381">
    <property type="entry name" value="7TM_GPCR_Srsx"/>
    <property type="match status" value="1"/>
</dbReference>
<reference evidence="13" key="3">
    <citation type="submission" date="2025-09" db="UniProtKB">
        <authorList>
            <consortium name="Ensembl"/>
        </authorList>
    </citation>
    <scope>IDENTIFICATION</scope>
</reference>
<keyword evidence="2" id="KW-1003">Cell membrane</keyword>
<keyword evidence="3 11" id="KW-0812">Transmembrane</keyword>
<dbReference type="OMA" id="KMENTAG"/>
<organism evidence="13 14">
    <name type="scientific">Myotis lucifugus</name>
    <name type="common">Little brown bat</name>
    <dbReference type="NCBI Taxonomy" id="59463"/>
    <lineage>
        <taxon>Eukaryota</taxon>
        <taxon>Metazoa</taxon>
        <taxon>Chordata</taxon>
        <taxon>Craniata</taxon>
        <taxon>Vertebrata</taxon>
        <taxon>Euteleostomi</taxon>
        <taxon>Mammalia</taxon>
        <taxon>Eutheria</taxon>
        <taxon>Laurasiatheria</taxon>
        <taxon>Chiroptera</taxon>
        <taxon>Yangochiroptera</taxon>
        <taxon>Vespertilionidae</taxon>
        <taxon>Myotis</taxon>
    </lineage>
</organism>
<dbReference type="GO" id="GO:0005886">
    <property type="term" value="C:plasma membrane"/>
    <property type="evidence" value="ECO:0007669"/>
    <property type="project" value="UniProtKB-SubCell"/>
</dbReference>
<keyword evidence="14" id="KW-1185">Reference proteome</keyword>
<dbReference type="GO" id="GO:0001594">
    <property type="term" value="F:trace-amine receptor activity"/>
    <property type="evidence" value="ECO:0007669"/>
    <property type="project" value="TreeGrafter"/>
</dbReference>
<keyword evidence="8" id="KW-0675">Receptor</keyword>
<dbReference type="InterPro" id="IPR017452">
    <property type="entry name" value="GPCR_Rhodpsn_7TM"/>
</dbReference>
<evidence type="ECO:0000256" key="2">
    <source>
        <dbReference type="ARBA" id="ARBA00022475"/>
    </source>
</evidence>
<reference evidence="13 14" key="1">
    <citation type="journal article" date="2011" name="Nature">
        <title>A high-resolution map of human evolutionary constraint using 29 mammals.</title>
        <authorList>
            <person name="Lindblad-Toh K."/>
            <person name="Garber M."/>
            <person name="Zuk O."/>
            <person name="Lin M.F."/>
            <person name="Parker B.J."/>
            <person name="Washietl S."/>
            <person name="Kheradpour P."/>
            <person name="Ernst J."/>
            <person name="Jordan G."/>
            <person name="Mauceli E."/>
            <person name="Ward L.D."/>
            <person name="Lowe C.B."/>
            <person name="Holloway A.K."/>
            <person name="Clamp M."/>
            <person name="Gnerre S."/>
            <person name="Alfoldi J."/>
            <person name="Beal K."/>
            <person name="Chang J."/>
            <person name="Clawson H."/>
            <person name="Cuff J."/>
            <person name="Di Palma F."/>
            <person name="Fitzgerald S."/>
            <person name="Flicek P."/>
            <person name="Guttman M."/>
            <person name="Hubisz M.J."/>
            <person name="Jaffe D.B."/>
            <person name="Jungreis I."/>
            <person name="Kent W.J."/>
            <person name="Kostka D."/>
            <person name="Lara M."/>
            <person name="Martins A.L."/>
            <person name="Massingham T."/>
            <person name="Moltke I."/>
            <person name="Raney B.J."/>
            <person name="Rasmussen M.D."/>
            <person name="Robinson J."/>
            <person name="Stark A."/>
            <person name="Vilella A.J."/>
            <person name="Wen J."/>
            <person name="Xie X."/>
            <person name="Zody M.C."/>
            <person name="Baldwin J."/>
            <person name="Bloom T."/>
            <person name="Chin C.W."/>
            <person name="Heiman D."/>
            <person name="Nicol R."/>
            <person name="Nusbaum C."/>
            <person name="Young S."/>
            <person name="Wilkinson J."/>
            <person name="Worley K.C."/>
            <person name="Kovar C.L."/>
            <person name="Muzny D.M."/>
            <person name="Gibbs R.A."/>
            <person name="Cree A."/>
            <person name="Dihn H.H."/>
            <person name="Fowler G."/>
            <person name="Jhangiani S."/>
            <person name="Joshi V."/>
            <person name="Lee S."/>
            <person name="Lewis L.R."/>
            <person name="Nazareth L.V."/>
            <person name="Okwuonu G."/>
            <person name="Santibanez J."/>
            <person name="Warren W.C."/>
            <person name="Mardis E.R."/>
            <person name="Weinstock G.M."/>
            <person name="Wilson R.K."/>
            <person name="Delehaunty K."/>
            <person name="Dooling D."/>
            <person name="Fronik C."/>
            <person name="Fulton L."/>
            <person name="Fulton B."/>
            <person name="Graves T."/>
            <person name="Minx P."/>
            <person name="Sodergren E."/>
            <person name="Birney E."/>
            <person name="Margulies E.H."/>
            <person name="Herrero J."/>
            <person name="Green E.D."/>
            <person name="Haussler D."/>
            <person name="Siepel A."/>
            <person name="Goldman N."/>
            <person name="Pollard K.S."/>
            <person name="Pedersen J.S."/>
            <person name="Lander E.S."/>
            <person name="Kellis M."/>
        </authorList>
    </citation>
    <scope>NUCLEOTIDE SEQUENCE [LARGE SCALE GENOMIC DNA]</scope>
</reference>
<evidence type="ECO:0000259" key="12">
    <source>
        <dbReference type="PROSITE" id="PS50262"/>
    </source>
</evidence>
<evidence type="ECO:0000313" key="13">
    <source>
        <dbReference type="Ensembl" id="ENSMLUP00000018482.1"/>
    </source>
</evidence>
<dbReference type="Gene3D" id="1.20.1070.10">
    <property type="entry name" value="Rhodopsin 7-helix transmembrane proteins"/>
    <property type="match status" value="1"/>
</dbReference>
<evidence type="ECO:0000256" key="6">
    <source>
        <dbReference type="ARBA" id="ARBA00023136"/>
    </source>
</evidence>
<evidence type="ECO:0000256" key="4">
    <source>
        <dbReference type="ARBA" id="ARBA00022989"/>
    </source>
</evidence>
<reference evidence="13" key="2">
    <citation type="submission" date="2025-08" db="UniProtKB">
        <authorList>
            <consortium name="Ensembl"/>
        </authorList>
    </citation>
    <scope>IDENTIFICATION</scope>
</reference>
<sequence length="347" mass="38308">VLNQGAGEHPLTFCYQVNGSCPRTVHPLGIRLTIYLACAAGIIITVLGNLFVVFTVSYFKALHTPTNFLLLFLALADMLLGLLVLPLSTIRSVGWRESCWYFGPSFCSCHTCCCVAFCYSSLFHLCFISTDRDIAVTDLLAFPLKFTASVSGICIGLSWILPTAYSGAMFSTGANGEGLEDLSCALNCIRGCQTAVNQNWVLINFLSFFIPTLVMIILYSNIFLGARQQAKKMENTAGQTDAASADTYKSRVAKRERKAAKTPSITVLEFTISWLRYSIDSLIDVFLGFITPYIYGICCWCAYYNSATNPLIYALFYPKFRKAITFIVSGGLFKDSSATMNLFSEQN</sequence>
<dbReference type="Pfam" id="PF00001">
    <property type="entry name" value="7tm_1"/>
    <property type="match status" value="1"/>
</dbReference>
<evidence type="ECO:0000256" key="9">
    <source>
        <dbReference type="ARBA" id="ARBA00023180"/>
    </source>
</evidence>
<evidence type="ECO:0000256" key="3">
    <source>
        <dbReference type="ARBA" id="ARBA00022692"/>
    </source>
</evidence>
<feature type="transmembrane region" description="Helical" evidence="11">
    <location>
        <begin position="32"/>
        <end position="56"/>
    </location>
</feature>
<evidence type="ECO:0000256" key="5">
    <source>
        <dbReference type="ARBA" id="ARBA00023040"/>
    </source>
</evidence>
<dbReference type="FunFam" id="1.20.1070.10:FF:000030">
    <property type="entry name" value="trace amine-associated receptor 1"/>
    <property type="match status" value="1"/>
</dbReference>
<feature type="transmembrane region" description="Helical" evidence="11">
    <location>
        <begin position="100"/>
        <end position="127"/>
    </location>
</feature>
<keyword evidence="4 11" id="KW-1133">Transmembrane helix</keyword>
<dbReference type="InParanoid" id="G1Q449"/>
<dbReference type="AlphaFoldDB" id="G1Q449"/>
<dbReference type="eggNOG" id="KOG3656">
    <property type="taxonomic scope" value="Eukaryota"/>
</dbReference>
<dbReference type="PROSITE" id="PS50262">
    <property type="entry name" value="G_PROTEIN_RECEP_F1_2"/>
    <property type="match status" value="1"/>
</dbReference>
<keyword evidence="6 11" id="KW-0472">Membrane</keyword>
<accession>G1Q449</accession>
<dbReference type="GeneTree" id="ENSGT00940000160008"/>
<dbReference type="STRING" id="59463.ENSMLUP00000018482"/>
<dbReference type="PRINTS" id="PR00237">
    <property type="entry name" value="GPCRRHODOPSN"/>
</dbReference>
<evidence type="ECO:0000313" key="14">
    <source>
        <dbReference type="Proteomes" id="UP000001074"/>
    </source>
</evidence>
<dbReference type="SUPFAM" id="SSF81321">
    <property type="entry name" value="Family A G protein-coupled receptor-like"/>
    <property type="match status" value="1"/>
</dbReference>
<evidence type="ECO:0000256" key="8">
    <source>
        <dbReference type="ARBA" id="ARBA00023170"/>
    </source>
</evidence>
<keyword evidence="10" id="KW-0807">Transducer</keyword>
<feature type="transmembrane region" description="Helical" evidence="11">
    <location>
        <begin position="139"/>
        <end position="161"/>
    </location>
</feature>
<feature type="transmembrane region" description="Helical" evidence="11">
    <location>
        <begin position="200"/>
        <end position="224"/>
    </location>
</feature>
<keyword evidence="9" id="KW-0325">Glycoprotein</keyword>
<evidence type="ECO:0000256" key="1">
    <source>
        <dbReference type="ARBA" id="ARBA00004651"/>
    </source>
</evidence>
<dbReference type="PANTHER" id="PTHR24249">
    <property type="entry name" value="HISTAMINE RECEPTOR-RELATED G-PROTEIN COUPLED RECEPTOR"/>
    <property type="match status" value="1"/>
</dbReference>
<name>G1Q449_MYOLU</name>
<evidence type="ECO:0000256" key="11">
    <source>
        <dbReference type="SAM" id="Phobius"/>
    </source>
</evidence>
<dbReference type="Proteomes" id="UP000001074">
    <property type="component" value="Unassembled WGS sequence"/>
</dbReference>
<protein>
    <recommendedName>
        <fullName evidence="12">G-protein coupled receptors family 1 profile domain-containing protein</fullName>
    </recommendedName>
</protein>
<proteinExistence type="predicted"/>
<dbReference type="HOGENOM" id="CLU_009579_11_0_1"/>
<keyword evidence="5" id="KW-0297">G-protein coupled receptor</keyword>
<evidence type="ECO:0000256" key="10">
    <source>
        <dbReference type="ARBA" id="ARBA00023224"/>
    </source>
</evidence>
<dbReference type="InterPro" id="IPR050569">
    <property type="entry name" value="TAAR"/>
</dbReference>
<comment type="subcellular location">
    <subcellularLocation>
        <location evidence="1">Cell membrane</location>
        <topology evidence="1">Multi-pass membrane protein</topology>
    </subcellularLocation>
</comment>
<keyword evidence="7" id="KW-1015">Disulfide bond</keyword>
<evidence type="ECO:0000256" key="7">
    <source>
        <dbReference type="ARBA" id="ARBA00023157"/>
    </source>
</evidence>
<feature type="domain" description="G-protein coupled receptors family 1 profile" evidence="12">
    <location>
        <begin position="48"/>
        <end position="313"/>
    </location>
</feature>